<dbReference type="SMART" id="SM00388">
    <property type="entry name" value="HisKA"/>
    <property type="match status" value="1"/>
</dbReference>
<dbReference type="InterPro" id="IPR050736">
    <property type="entry name" value="Sensor_HK_Regulatory"/>
</dbReference>
<dbReference type="InterPro" id="IPR005467">
    <property type="entry name" value="His_kinase_dom"/>
</dbReference>
<dbReference type="PROSITE" id="PS50109">
    <property type="entry name" value="HIS_KIN"/>
    <property type="match status" value="1"/>
</dbReference>
<evidence type="ECO:0000313" key="10">
    <source>
        <dbReference type="EMBL" id="SEA35889.1"/>
    </source>
</evidence>
<reference evidence="10 11" key="1">
    <citation type="submission" date="2016-10" db="EMBL/GenBank/DDBJ databases">
        <authorList>
            <person name="de Groot N.N."/>
        </authorList>
    </citation>
    <scope>NUCLEOTIDE SEQUENCE [LARGE SCALE GENOMIC DNA]</scope>
    <source>
        <strain evidence="10 11">DSM 23581</strain>
    </source>
</reference>
<keyword evidence="11" id="KW-1185">Reference proteome</keyword>
<evidence type="ECO:0000313" key="11">
    <source>
        <dbReference type="Proteomes" id="UP000198820"/>
    </source>
</evidence>
<dbReference type="Gene3D" id="1.10.287.130">
    <property type="match status" value="1"/>
</dbReference>
<dbReference type="InterPro" id="IPR003594">
    <property type="entry name" value="HATPase_dom"/>
</dbReference>
<accession>A0A1H4AIR3</accession>
<dbReference type="CDD" id="cd00130">
    <property type="entry name" value="PAS"/>
    <property type="match status" value="1"/>
</dbReference>
<feature type="domain" description="Histidine kinase" evidence="8">
    <location>
        <begin position="201"/>
        <end position="418"/>
    </location>
</feature>
<feature type="domain" description="PAS" evidence="9">
    <location>
        <begin position="10"/>
        <end position="63"/>
    </location>
</feature>
<dbReference type="InterPro" id="IPR036890">
    <property type="entry name" value="HATPase_C_sf"/>
</dbReference>
<dbReference type="InterPro" id="IPR035965">
    <property type="entry name" value="PAS-like_dom_sf"/>
</dbReference>
<keyword evidence="5" id="KW-0418">Kinase</keyword>
<proteinExistence type="predicted"/>
<comment type="catalytic activity">
    <reaction evidence="1">
        <text>ATP + protein L-histidine = ADP + protein N-phospho-L-histidine.</text>
        <dbReference type="EC" id="2.7.13.3"/>
    </reaction>
</comment>
<dbReference type="PANTHER" id="PTHR43711">
    <property type="entry name" value="TWO-COMPONENT HISTIDINE KINASE"/>
    <property type="match status" value="1"/>
</dbReference>
<dbReference type="InterPro" id="IPR036097">
    <property type="entry name" value="HisK_dim/P_sf"/>
</dbReference>
<dbReference type="SUPFAM" id="SSF47384">
    <property type="entry name" value="Homodimeric domain of signal transducing histidine kinase"/>
    <property type="match status" value="1"/>
</dbReference>
<dbReference type="EMBL" id="FNQF01000005">
    <property type="protein sequence ID" value="SEA35889.1"/>
    <property type="molecule type" value="Genomic_DNA"/>
</dbReference>
<dbReference type="InterPro" id="IPR000014">
    <property type="entry name" value="PAS"/>
</dbReference>
<dbReference type="Pfam" id="PF13426">
    <property type="entry name" value="PAS_9"/>
    <property type="match status" value="1"/>
</dbReference>
<feature type="coiled-coil region" evidence="7">
    <location>
        <begin position="135"/>
        <end position="197"/>
    </location>
</feature>
<dbReference type="RefSeq" id="WP_093243685.1">
    <property type="nucleotide sequence ID" value="NZ_FNQF01000005.1"/>
</dbReference>
<dbReference type="SMART" id="SM00091">
    <property type="entry name" value="PAS"/>
    <property type="match status" value="1"/>
</dbReference>
<dbReference type="GO" id="GO:0000155">
    <property type="term" value="F:phosphorelay sensor kinase activity"/>
    <property type="evidence" value="ECO:0007669"/>
    <property type="project" value="InterPro"/>
</dbReference>
<keyword evidence="7" id="KW-0175">Coiled coil</keyword>
<evidence type="ECO:0000256" key="3">
    <source>
        <dbReference type="ARBA" id="ARBA00022553"/>
    </source>
</evidence>
<dbReference type="Proteomes" id="UP000198820">
    <property type="component" value="Unassembled WGS sequence"/>
</dbReference>
<evidence type="ECO:0000256" key="7">
    <source>
        <dbReference type="SAM" id="Coils"/>
    </source>
</evidence>
<evidence type="ECO:0000256" key="2">
    <source>
        <dbReference type="ARBA" id="ARBA00012438"/>
    </source>
</evidence>
<dbReference type="Gene3D" id="3.30.565.10">
    <property type="entry name" value="Histidine kinase-like ATPase, C-terminal domain"/>
    <property type="match status" value="1"/>
</dbReference>
<evidence type="ECO:0000256" key="6">
    <source>
        <dbReference type="ARBA" id="ARBA00023012"/>
    </source>
</evidence>
<dbReference type="SUPFAM" id="SSF55785">
    <property type="entry name" value="PYP-like sensor domain (PAS domain)"/>
    <property type="match status" value="1"/>
</dbReference>
<keyword evidence="6" id="KW-0902">Two-component regulatory system</keyword>
<dbReference type="CDD" id="cd00082">
    <property type="entry name" value="HisKA"/>
    <property type="match status" value="1"/>
</dbReference>
<dbReference type="PANTHER" id="PTHR43711:SF26">
    <property type="entry name" value="SENSOR HISTIDINE KINASE RCSC"/>
    <property type="match status" value="1"/>
</dbReference>
<dbReference type="Gene3D" id="3.30.450.20">
    <property type="entry name" value="PAS domain"/>
    <property type="match status" value="1"/>
</dbReference>
<keyword evidence="4" id="KW-0808">Transferase</keyword>
<protein>
    <recommendedName>
        <fullName evidence="2">histidine kinase</fullName>
        <ecNumber evidence="2">2.7.13.3</ecNumber>
    </recommendedName>
</protein>
<name>A0A1H4AIR3_9FLAO</name>
<dbReference type="PROSITE" id="PS50112">
    <property type="entry name" value="PAS"/>
    <property type="match status" value="1"/>
</dbReference>
<dbReference type="Pfam" id="PF00512">
    <property type="entry name" value="HisKA"/>
    <property type="match status" value="1"/>
</dbReference>
<evidence type="ECO:0000256" key="4">
    <source>
        <dbReference type="ARBA" id="ARBA00022679"/>
    </source>
</evidence>
<evidence type="ECO:0000256" key="5">
    <source>
        <dbReference type="ARBA" id="ARBA00022777"/>
    </source>
</evidence>
<evidence type="ECO:0000256" key="1">
    <source>
        <dbReference type="ARBA" id="ARBA00000085"/>
    </source>
</evidence>
<dbReference type="Pfam" id="PF02518">
    <property type="entry name" value="HATPase_c"/>
    <property type="match status" value="1"/>
</dbReference>
<dbReference type="PRINTS" id="PR00344">
    <property type="entry name" value="BCTRLSENSOR"/>
</dbReference>
<dbReference type="SUPFAM" id="SSF55874">
    <property type="entry name" value="ATPase domain of HSP90 chaperone/DNA topoisomerase II/histidine kinase"/>
    <property type="match status" value="1"/>
</dbReference>
<dbReference type="InterPro" id="IPR004358">
    <property type="entry name" value="Sig_transdc_His_kin-like_C"/>
</dbReference>
<evidence type="ECO:0000259" key="9">
    <source>
        <dbReference type="PROSITE" id="PS50112"/>
    </source>
</evidence>
<keyword evidence="3" id="KW-0597">Phosphoprotein</keyword>
<dbReference type="CDD" id="cd00075">
    <property type="entry name" value="HATPase"/>
    <property type="match status" value="1"/>
</dbReference>
<sequence>MRNKKGFENDIEIFKLLFEGISEGVIVVDKSKSIIELNTSACEMFGYTCDELVGQHLDVLIPSKFHQKHKTYTDQYLSTPKRRQMGIGKELYGVTKDGHEFPVEVGLNPFKLKNEDFVMSMVTDITIRKENEVVIERLNLELERKIQRRTEELEQTIRKLTSLNKALEIEINKRKIAEAKTKDALQKERELSELKTKFLSLVSHEFKTPLSGILTSTSLIGKYQKTDQQDKRDKHLKTIKNKVHYLTGILNDFLSVERLETGKVTYNYEDFSLVNLVNEVIYGANITLKEGQNLHYPKDVEDVTLKQDKNVIELIFSNLLSNAIKYSPEHTDIYFKVDTTDEKILKFEIQDQGIGIPAEDQKHIFQRYFRAENALLNQGTGIGLNIVKDHLENLNGKIKFESKENIGTIFFIEIPKRHE</sequence>
<dbReference type="NCBIfam" id="TIGR00229">
    <property type="entry name" value="sensory_box"/>
    <property type="match status" value="1"/>
</dbReference>
<organism evidence="10 11">
    <name type="scientific">Psychroflexus halocasei</name>
    <dbReference type="NCBI Taxonomy" id="908615"/>
    <lineage>
        <taxon>Bacteria</taxon>
        <taxon>Pseudomonadati</taxon>
        <taxon>Bacteroidota</taxon>
        <taxon>Flavobacteriia</taxon>
        <taxon>Flavobacteriales</taxon>
        <taxon>Flavobacteriaceae</taxon>
        <taxon>Psychroflexus</taxon>
    </lineage>
</organism>
<evidence type="ECO:0000259" key="8">
    <source>
        <dbReference type="PROSITE" id="PS50109"/>
    </source>
</evidence>
<dbReference type="SMART" id="SM00387">
    <property type="entry name" value="HATPase_c"/>
    <property type="match status" value="1"/>
</dbReference>
<dbReference type="InterPro" id="IPR003661">
    <property type="entry name" value="HisK_dim/P_dom"/>
</dbReference>
<dbReference type="AlphaFoldDB" id="A0A1H4AIR3"/>
<gene>
    <name evidence="10" type="ORF">SAMN05421540_10553</name>
</gene>
<dbReference type="STRING" id="908615.SAMN05421540_10553"/>
<dbReference type="EC" id="2.7.13.3" evidence="2"/>